<dbReference type="PANTHER" id="PTHR48063">
    <property type="entry name" value="LRR RECEPTOR-LIKE KINASE"/>
    <property type="match status" value="1"/>
</dbReference>
<organism evidence="11 12">
    <name type="scientific">Malus domestica</name>
    <name type="common">Apple</name>
    <name type="synonym">Pyrus malus</name>
    <dbReference type="NCBI Taxonomy" id="3750"/>
    <lineage>
        <taxon>Eukaryota</taxon>
        <taxon>Viridiplantae</taxon>
        <taxon>Streptophyta</taxon>
        <taxon>Embryophyta</taxon>
        <taxon>Tracheophyta</taxon>
        <taxon>Spermatophyta</taxon>
        <taxon>Magnoliopsida</taxon>
        <taxon>eudicotyledons</taxon>
        <taxon>Gunneridae</taxon>
        <taxon>Pentapetalae</taxon>
        <taxon>rosids</taxon>
        <taxon>fabids</taxon>
        <taxon>Rosales</taxon>
        <taxon>Rosaceae</taxon>
        <taxon>Amygdaloideae</taxon>
        <taxon>Maleae</taxon>
        <taxon>Malus</taxon>
    </lineage>
</organism>
<reference evidence="11 12" key="1">
    <citation type="submission" date="2018-10" db="EMBL/GenBank/DDBJ databases">
        <title>A high-quality apple genome assembly.</title>
        <authorList>
            <person name="Hu J."/>
        </authorList>
    </citation>
    <scope>NUCLEOTIDE SEQUENCE [LARGE SCALE GENOMIC DNA]</scope>
    <source>
        <strain evidence="12">cv. HFTH1</strain>
        <tissue evidence="11">Young leaf</tissue>
    </source>
</reference>
<proteinExistence type="predicted"/>
<dbReference type="PANTHER" id="PTHR48063:SF98">
    <property type="entry name" value="LRR RECEPTOR-LIKE SERINE_THREONINE-PROTEIN KINASE FLS2"/>
    <property type="match status" value="1"/>
</dbReference>
<keyword evidence="12" id="KW-1185">Reference proteome</keyword>
<evidence type="ECO:0000256" key="6">
    <source>
        <dbReference type="ARBA" id="ARBA00022989"/>
    </source>
</evidence>
<dbReference type="AlphaFoldDB" id="A0A498HSL2"/>
<dbReference type="Gene3D" id="3.80.10.10">
    <property type="entry name" value="Ribonuclease Inhibitor"/>
    <property type="match status" value="1"/>
</dbReference>
<evidence type="ECO:0000313" key="11">
    <source>
        <dbReference type="EMBL" id="RXH72467.1"/>
    </source>
</evidence>
<name>A0A498HSL2_MALDO</name>
<sequence length="205" mass="22772">MLLICMEDIFLSIAITISICLCNGILISAPCKEYEREALLVFKQDLKDPSNPLLLWVGGERDCCNWTGVVCDKKTGHVHLGSYYSDEEFSSESLSRYKILGDISTFRKRGFGGTIPPQLGNLSSLRALGLFDNDFVVENLQWISGLSLLQHLNIAAIDLSKVSHWLQGKSTLPSQLVELHMSECFLHLLPGGISNMTSLQLLNLD</sequence>
<feature type="domain" description="Leucine-rich repeat-containing N-terminal plant-type" evidence="10">
    <location>
        <begin position="34"/>
        <end position="72"/>
    </location>
</feature>
<evidence type="ECO:0000256" key="9">
    <source>
        <dbReference type="ARBA" id="ARBA00023180"/>
    </source>
</evidence>
<dbReference type="SUPFAM" id="SSF52058">
    <property type="entry name" value="L domain-like"/>
    <property type="match status" value="1"/>
</dbReference>
<evidence type="ECO:0000256" key="7">
    <source>
        <dbReference type="ARBA" id="ARBA00023136"/>
    </source>
</evidence>
<dbReference type="GO" id="GO:0016020">
    <property type="term" value="C:membrane"/>
    <property type="evidence" value="ECO:0007669"/>
    <property type="project" value="UniProtKB-SubCell"/>
</dbReference>
<evidence type="ECO:0000256" key="3">
    <source>
        <dbReference type="ARBA" id="ARBA00022692"/>
    </source>
</evidence>
<keyword evidence="4" id="KW-0732">Signal</keyword>
<evidence type="ECO:0000256" key="5">
    <source>
        <dbReference type="ARBA" id="ARBA00022737"/>
    </source>
</evidence>
<evidence type="ECO:0000256" key="1">
    <source>
        <dbReference type="ARBA" id="ARBA00004479"/>
    </source>
</evidence>
<accession>A0A498HSL2</accession>
<evidence type="ECO:0000259" key="10">
    <source>
        <dbReference type="Pfam" id="PF08263"/>
    </source>
</evidence>
<evidence type="ECO:0000256" key="4">
    <source>
        <dbReference type="ARBA" id="ARBA00022729"/>
    </source>
</evidence>
<comment type="caution">
    <text evidence="11">The sequence shown here is derived from an EMBL/GenBank/DDBJ whole genome shotgun (WGS) entry which is preliminary data.</text>
</comment>
<gene>
    <name evidence="11" type="ORF">DVH24_012151</name>
</gene>
<protein>
    <recommendedName>
        <fullName evidence="10">Leucine-rich repeat-containing N-terminal plant-type domain-containing protein</fullName>
    </recommendedName>
</protein>
<dbReference type="Pfam" id="PF08263">
    <property type="entry name" value="LRRNT_2"/>
    <property type="match status" value="1"/>
</dbReference>
<evidence type="ECO:0000256" key="2">
    <source>
        <dbReference type="ARBA" id="ARBA00022614"/>
    </source>
</evidence>
<dbReference type="EMBL" id="RDQH01000341">
    <property type="protein sequence ID" value="RXH72467.1"/>
    <property type="molecule type" value="Genomic_DNA"/>
</dbReference>
<keyword evidence="5" id="KW-0677">Repeat</keyword>
<keyword evidence="6" id="KW-1133">Transmembrane helix</keyword>
<dbReference type="InterPro" id="IPR032675">
    <property type="entry name" value="LRR_dom_sf"/>
</dbReference>
<keyword evidence="7" id="KW-0472">Membrane</keyword>
<keyword evidence="9" id="KW-0325">Glycoprotein</keyword>
<keyword evidence="8" id="KW-0675">Receptor</keyword>
<evidence type="ECO:0000313" key="12">
    <source>
        <dbReference type="Proteomes" id="UP000290289"/>
    </source>
</evidence>
<dbReference type="Proteomes" id="UP000290289">
    <property type="component" value="Chromosome 15"/>
</dbReference>
<evidence type="ECO:0000256" key="8">
    <source>
        <dbReference type="ARBA" id="ARBA00023170"/>
    </source>
</evidence>
<comment type="subcellular location">
    <subcellularLocation>
        <location evidence="1">Membrane</location>
        <topology evidence="1">Single-pass type I membrane protein</topology>
    </subcellularLocation>
</comment>
<keyword evidence="3" id="KW-0812">Transmembrane</keyword>
<keyword evidence="2" id="KW-0433">Leucine-rich repeat</keyword>
<dbReference type="InterPro" id="IPR013210">
    <property type="entry name" value="LRR_N_plant-typ"/>
</dbReference>
<dbReference type="InterPro" id="IPR046956">
    <property type="entry name" value="RLP23-like"/>
</dbReference>